<protein>
    <submittedName>
        <fullName evidence="2">PilZ domain-containing protein</fullName>
    </submittedName>
</protein>
<gene>
    <name evidence="2" type="ORF">EOE67_10895</name>
</gene>
<dbReference type="EMBL" id="SACS01000010">
    <property type="protein sequence ID" value="RVU37379.1"/>
    <property type="molecule type" value="Genomic_DNA"/>
</dbReference>
<evidence type="ECO:0000313" key="3">
    <source>
        <dbReference type="Proteomes" id="UP000283077"/>
    </source>
</evidence>
<comment type="caution">
    <text evidence="2">The sequence shown here is derived from an EMBL/GenBank/DDBJ whole genome shotgun (WGS) entry which is preliminary data.</text>
</comment>
<name>A0A437QSD3_9GAMM</name>
<organism evidence="2 3">
    <name type="scientific">Rheinheimera riviphila</name>
    <dbReference type="NCBI Taxonomy" id="1834037"/>
    <lineage>
        <taxon>Bacteria</taxon>
        <taxon>Pseudomonadati</taxon>
        <taxon>Pseudomonadota</taxon>
        <taxon>Gammaproteobacteria</taxon>
        <taxon>Chromatiales</taxon>
        <taxon>Chromatiaceae</taxon>
        <taxon>Rheinheimera</taxon>
    </lineage>
</organism>
<evidence type="ECO:0000259" key="1">
    <source>
        <dbReference type="Pfam" id="PF07238"/>
    </source>
</evidence>
<dbReference type="Pfam" id="PF07238">
    <property type="entry name" value="PilZ"/>
    <property type="match status" value="2"/>
</dbReference>
<dbReference type="OrthoDB" id="6208912at2"/>
<feature type="domain" description="PilZ" evidence="1">
    <location>
        <begin position="164"/>
        <end position="258"/>
    </location>
</feature>
<dbReference type="InterPro" id="IPR009875">
    <property type="entry name" value="PilZ_domain"/>
</dbReference>
<dbReference type="Proteomes" id="UP000283077">
    <property type="component" value="Unassembled WGS sequence"/>
</dbReference>
<keyword evidence="3" id="KW-1185">Reference proteome</keyword>
<accession>A0A437QSD3</accession>
<dbReference type="Gene3D" id="2.40.10.220">
    <property type="entry name" value="predicted glycosyltransferase like domains"/>
    <property type="match status" value="1"/>
</dbReference>
<dbReference type="AlphaFoldDB" id="A0A437QSD3"/>
<dbReference type="GO" id="GO:0035438">
    <property type="term" value="F:cyclic-di-GMP binding"/>
    <property type="evidence" value="ECO:0007669"/>
    <property type="project" value="InterPro"/>
</dbReference>
<sequence>MTAPDLQPYISVIERLQPLINTSEFNEVFTILTADIPKPKQFLLKMELKRLGQPCSYYIDLRGKVDGEVRPYEHAGKTHYMDDTAIKAFERGIKRYNRYTLGLYEEVMNTDNNYRVRHKQQTEQRMQAVIAGDPLVTTTDPETTETEPEKTGPSLIQFASYCSRGEERMNFTIDIEIEVEDGEQFQASTVDLSVSGSKLKIPNSRRLAAGQKIAILFKGLEQEFALGFSHGIPYQVIDTEVVERSQYVRVKRLPLEDEHGFSDFLKQFIHGNKRRYKVNLDNTLDAVVVKGYEQFYLPRISSLPVFLAVREGLPVPVCAMTTENNRQHVQYFQDERQQSVLMQLLTGKRLKSCLQKAPSERSTILYCFTHAAKGKLYFYSATCDELLQLPDLQNIFFGFAAQKPSWRVFHLVVQRTHPNDSHILLSLPDTADQDIAKLNQPPSQLVQGLIKDFRYIVSLTDITAQESTALYQQITFDESKLAQLKIFGHAKLDELPPLESVALQYVNLRAEARFLYKTKVLLKINQQTFLEAHTRDFSSKGLQIETGEQIAYQKGDKIQLALPDMQKISSKYGLTELEYEVMAVSKSQLIMNLKVVEQTGPHQGRLFFEQLIKNNRAKLTLAEETQKYAGLSQALRNMYVKALNSFPFYMHRHGIRYDLNVIGRGAEPNNLHRLLGVLGDKQQKVNLQPLLKNNATNLHFANQLKGMKRQDAPKTYEVFIRYRQGQKKMEQSFVTEFDFDLKTAQARQFFVQDALANDLLFCFKIFLSRTGRPDTEHIAKELGYVSVYAIHKAKVLEEELWSVVGVGDVIDISDEILLRYGVSAEQMLAQQAKRREFVSSVEAAG</sequence>
<reference evidence="2 3" key="1">
    <citation type="submission" date="2019-01" db="EMBL/GenBank/DDBJ databases">
        <authorList>
            <person name="Chen W.-M."/>
        </authorList>
    </citation>
    <scope>NUCLEOTIDE SEQUENCE [LARGE SCALE GENOMIC DNA]</scope>
    <source>
        <strain evidence="2 3">KYPC3</strain>
    </source>
</reference>
<proteinExistence type="predicted"/>
<feature type="domain" description="PilZ" evidence="1">
    <location>
        <begin position="508"/>
        <end position="587"/>
    </location>
</feature>
<evidence type="ECO:0000313" key="2">
    <source>
        <dbReference type="EMBL" id="RVU37379.1"/>
    </source>
</evidence>
<dbReference type="RefSeq" id="WP_127699107.1">
    <property type="nucleotide sequence ID" value="NZ_SACS01000010.1"/>
</dbReference>